<evidence type="ECO:0000313" key="2">
    <source>
        <dbReference type="EMBL" id="MBW4544135.1"/>
    </source>
</evidence>
<reference evidence="2" key="1">
    <citation type="submission" date="2021-05" db="EMBL/GenBank/DDBJ databases">
        <authorList>
            <person name="Pietrasiak N."/>
            <person name="Ward R."/>
            <person name="Stajich J.E."/>
            <person name="Kurbessoian T."/>
        </authorList>
    </citation>
    <scope>NUCLEOTIDE SEQUENCE</scope>
    <source>
        <strain evidence="2">CPER-KK1</strain>
    </source>
</reference>
<gene>
    <name evidence="2" type="ORF">KME25_06795</name>
</gene>
<dbReference type="AlphaFoldDB" id="A0A951PHR2"/>
<comment type="caution">
    <text evidence="2">The sequence shown here is derived from an EMBL/GenBank/DDBJ whole genome shotgun (WGS) entry which is preliminary data.</text>
</comment>
<organism evidence="2 3">
    <name type="scientific">Symplocastrum torsivum CPER-KK1</name>
    <dbReference type="NCBI Taxonomy" id="450513"/>
    <lineage>
        <taxon>Bacteria</taxon>
        <taxon>Bacillati</taxon>
        <taxon>Cyanobacteriota</taxon>
        <taxon>Cyanophyceae</taxon>
        <taxon>Oscillatoriophycideae</taxon>
        <taxon>Oscillatoriales</taxon>
        <taxon>Microcoleaceae</taxon>
        <taxon>Symplocastrum</taxon>
    </lineage>
</organism>
<dbReference type="Proteomes" id="UP000753908">
    <property type="component" value="Unassembled WGS sequence"/>
</dbReference>
<feature type="compositionally biased region" description="Polar residues" evidence="1">
    <location>
        <begin position="82"/>
        <end position="93"/>
    </location>
</feature>
<evidence type="ECO:0000313" key="3">
    <source>
        <dbReference type="Proteomes" id="UP000753908"/>
    </source>
</evidence>
<evidence type="ECO:0000256" key="1">
    <source>
        <dbReference type="SAM" id="MobiDB-lite"/>
    </source>
</evidence>
<protein>
    <submittedName>
        <fullName evidence="2">Uncharacterized protein</fullName>
    </submittedName>
</protein>
<feature type="compositionally biased region" description="Polar residues" evidence="1">
    <location>
        <begin position="49"/>
        <end position="64"/>
    </location>
</feature>
<proteinExistence type="predicted"/>
<accession>A0A951PHR2</accession>
<dbReference type="EMBL" id="JAHHIF010000007">
    <property type="protein sequence ID" value="MBW4544135.1"/>
    <property type="molecule type" value="Genomic_DNA"/>
</dbReference>
<feature type="compositionally biased region" description="Low complexity" evidence="1">
    <location>
        <begin position="66"/>
        <end position="81"/>
    </location>
</feature>
<reference evidence="2" key="2">
    <citation type="journal article" date="2022" name="Microbiol. Resour. Announc.">
        <title>Metagenome Sequencing to Explore Phylogenomics of Terrestrial Cyanobacteria.</title>
        <authorList>
            <person name="Ward R.D."/>
            <person name="Stajich J.E."/>
            <person name="Johansen J.R."/>
            <person name="Huntemann M."/>
            <person name="Clum A."/>
            <person name="Foster B."/>
            <person name="Foster B."/>
            <person name="Roux S."/>
            <person name="Palaniappan K."/>
            <person name="Varghese N."/>
            <person name="Mukherjee S."/>
            <person name="Reddy T.B.K."/>
            <person name="Daum C."/>
            <person name="Copeland A."/>
            <person name="Chen I.A."/>
            <person name="Ivanova N.N."/>
            <person name="Kyrpides N.C."/>
            <person name="Shapiro N."/>
            <person name="Eloe-Fadrosh E.A."/>
            <person name="Pietrasiak N."/>
        </authorList>
    </citation>
    <scope>NUCLEOTIDE SEQUENCE</scope>
    <source>
        <strain evidence="2">CPER-KK1</strain>
    </source>
</reference>
<name>A0A951PHR2_9CYAN</name>
<sequence length="118" mass="12374">MSKFLGIILTVVGVAALVGAAIGWRFPFIGQSRSSNQLETVQDAPTAGQPATRTRVQPANQPTRVQPANQPTTTAQAQNNQRTVQAPAQTTVPTIDPEGTAGTGTGQTNPSEPIRALW</sequence>
<feature type="region of interest" description="Disordered" evidence="1">
    <location>
        <begin position="34"/>
        <end position="118"/>
    </location>
</feature>